<sequence length="129" mass="13987">MIVVDASAAVELVLATPPGAAVARRLRSETVHVPAHFDVEVIGAIRRAVVRRLISDHEGLVAAADFRSLSLRRWPIMPFVQRAYQLRNTHTVADAVYVALAEGLTAPLITCDARLAQSHGHDAHIELVA</sequence>
<evidence type="ECO:0000259" key="8">
    <source>
        <dbReference type="Pfam" id="PF01850"/>
    </source>
</evidence>
<dbReference type="EC" id="3.1.-.-" evidence="7"/>
<dbReference type="InterPro" id="IPR029060">
    <property type="entry name" value="PIN-like_dom_sf"/>
</dbReference>
<keyword evidence="7" id="KW-0800">Toxin</keyword>
<dbReference type="STRING" id="53376.BST25_16195"/>
<dbReference type="GO" id="GO:0090729">
    <property type="term" value="F:toxin activity"/>
    <property type="evidence" value="ECO:0007669"/>
    <property type="project" value="UniProtKB-KW"/>
</dbReference>
<dbReference type="Pfam" id="PF01850">
    <property type="entry name" value="PIN"/>
    <property type="match status" value="1"/>
</dbReference>
<comment type="similarity">
    <text evidence="7">Belongs to the PINc/VapC protein family.</text>
</comment>
<feature type="binding site" evidence="7">
    <location>
        <position position="94"/>
    </location>
    <ligand>
        <name>Mg(2+)</name>
        <dbReference type="ChEBI" id="CHEBI:18420"/>
    </ligand>
</feature>
<evidence type="ECO:0000256" key="2">
    <source>
        <dbReference type="ARBA" id="ARBA00022649"/>
    </source>
</evidence>
<dbReference type="InterPro" id="IPR022907">
    <property type="entry name" value="VapC_family"/>
</dbReference>
<dbReference type="CDD" id="cd09873">
    <property type="entry name" value="PIN_Pae0151-like"/>
    <property type="match status" value="1"/>
</dbReference>
<evidence type="ECO:0000256" key="7">
    <source>
        <dbReference type="HAMAP-Rule" id="MF_00265"/>
    </source>
</evidence>
<dbReference type="OrthoDB" id="4377304at2"/>
<keyword evidence="5 7" id="KW-0378">Hydrolase</keyword>
<organism evidence="9 10">
    <name type="scientific">Mycobacterium heidelbergense</name>
    <dbReference type="NCBI Taxonomy" id="53376"/>
    <lineage>
        <taxon>Bacteria</taxon>
        <taxon>Bacillati</taxon>
        <taxon>Actinomycetota</taxon>
        <taxon>Actinomycetes</taxon>
        <taxon>Mycobacteriales</taxon>
        <taxon>Mycobacteriaceae</taxon>
        <taxon>Mycobacterium</taxon>
        <taxon>Mycobacterium simiae complex</taxon>
    </lineage>
</organism>
<feature type="binding site" evidence="7">
    <location>
        <position position="5"/>
    </location>
    <ligand>
        <name>Mg(2+)</name>
        <dbReference type="ChEBI" id="CHEBI:18420"/>
    </ligand>
</feature>
<evidence type="ECO:0000256" key="5">
    <source>
        <dbReference type="ARBA" id="ARBA00022801"/>
    </source>
</evidence>
<keyword evidence="2 7" id="KW-1277">Toxin-antitoxin system</keyword>
<dbReference type="GO" id="GO:0004540">
    <property type="term" value="F:RNA nuclease activity"/>
    <property type="evidence" value="ECO:0007669"/>
    <property type="project" value="InterPro"/>
</dbReference>
<evidence type="ECO:0000313" key="9">
    <source>
        <dbReference type="EMBL" id="ORA71704.1"/>
    </source>
</evidence>
<dbReference type="Proteomes" id="UP000192566">
    <property type="component" value="Unassembled WGS sequence"/>
</dbReference>
<gene>
    <name evidence="7" type="primary">vapC</name>
    <name evidence="9" type="ORF">BST25_16195</name>
</gene>
<dbReference type="Gene3D" id="3.40.50.1010">
    <property type="entry name" value="5'-nuclease"/>
    <property type="match status" value="1"/>
</dbReference>
<dbReference type="GO" id="GO:0000287">
    <property type="term" value="F:magnesium ion binding"/>
    <property type="evidence" value="ECO:0007669"/>
    <property type="project" value="UniProtKB-UniRule"/>
</dbReference>
<dbReference type="InterPro" id="IPR051619">
    <property type="entry name" value="TypeII_TA_RNase_PINc/VapC"/>
</dbReference>
<keyword evidence="10" id="KW-1185">Reference proteome</keyword>
<name>A0A1X0DH40_MYCHE</name>
<evidence type="ECO:0000256" key="1">
    <source>
        <dbReference type="ARBA" id="ARBA00001946"/>
    </source>
</evidence>
<comment type="function">
    <text evidence="7">Toxic component of a toxin-antitoxin (TA) system. An RNase.</text>
</comment>
<dbReference type="AlphaFoldDB" id="A0A1X0DH40"/>
<keyword evidence="4 7" id="KW-0479">Metal-binding</keyword>
<dbReference type="EMBL" id="MVHR01000024">
    <property type="protein sequence ID" value="ORA71704.1"/>
    <property type="molecule type" value="Genomic_DNA"/>
</dbReference>
<keyword evidence="3 7" id="KW-0540">Nuclease</keyword>
<comment type="caution">
    <text evidence="9">The sequence shown here is derived from an EMBL/GenBank/DDBJ whole genome shotgun (WGS) entry which is preliminary data.</text>
</comment>
<dbReference type="SUPFAM" id="SSF88723">
    <property type="entry name" value="PIN domain-like"/>
    <property type="match status" value="1"/>
</dbReference>
<dbReference type="PANTHER" id="PTHR35901:SF1">
    <property type="entry name" value="EXONUCLEASE VAPC9"/>
    <property type="match status" value="1"/>
</dbReference>
<dbReference type="InterPro" id="IPR002716">
    <property type="entry name" value="PIN_dom"/>
</dbReference>
<evidence type="ECO:0000256" key="3">
    <source>
        <dbReference type="ARBA" id="ARBA00022722"/>
    </source>
</evidence>
<dbReference type="InterPro" id="IPR044153">
    <property type="entry name" value="PIN_Pae0151-like"/>
</dbReference>
<dbReference type="HAMAP" id="MF_00265">
    <property type="entry name" value="VapC_Nob1"/>
    <property type="match status" value="1"/>
</dbReference>
<dbReference type="PANTHER" id="PTHR35901">
    <property type="entry name" value="RIBONUCLEASE VAPC3"/>
    <property type="match status" value="1"/>
</dbReference>
<accession>A0A1X0DH40</accession>
<reference evidence="9 10" key="1">
    <citation type="submission" date="2017-02" db="EMBL/GenBank/DDBJ databases">
        <title>The new phylogeny of genus Mycobacterium.</title>
        <authorList>
            <person name="Tortoli E."/>
            <person name="Trovato A."/>
            <person name="Cirillo D.M."/>
        </authorList>
    </citation>
    <scope>NUCLEOTIDE SEQUENCE [LARGE SCALE GENOMIC DNA]</scope>
    <source>
        <strain evidence="9 10">DSM 44471</strain>
    </source>
</reference>
<dbReference type="GO" id="GO:0016787">
    <property type="term" value="F:hydrolase activity"/>
    <property type="evidence" value="ECO:0007669"/>
    <property type="project" value="UniProtKB-KW"/>
</dbReference>
<evidence type="ECO:0000313" key="10">
    <source>
        <dbReference type="Proteomes" id="UP000192566"/>
    </source>
</evidence>
<protein>
    <recommendedName>
        <fullName evidence="7">Ribonuclease VapC</fullName>
        <shortName evidence="7">RNase VapC</shortName>
        <ecNumber evidence="7">3.1.-.-</ecNumber>
    </recommendedName>
    <alternativeName>
        <fullName evidence="7">Toxin VapC</fullName>
    </alternativeName>
</protein>
<evidence type="ECO:0000256" key="4">
    <source>
        <dbReference type="ARBA" id="ARBA00022723"/>
    </source>
</evidence>
<dbReference type="RefSeq" id="WP_083075164.1">
    <property type="nucleotide sequence ID" value="NZ_AP022615.1"/>
</dbReference>
<keyword evidence="6 7" id="KW-0460">Magnesium</keyword>
<evidence type="ECO:0000256" key="6">
    <source>
        <dbReference type="ARBA" id="ARBA00022842"/>
    </source>
</evidence>
<comment type="cofactor">
    <cofactor evidence="1 7">
        <name>Mg(2+)</name>
        <dbReference type="ChEBI" id="CHEBI:18420"/>
    </cofactor>
</comment>
<feature type="domain" description="PIN" evidence="8">
    <location>
        <begin position="2"/>
        <end position="116"/>
    </location>
</feature>
<proteinExistence type="inferred from homology"/>